<dbReference type="GO" id="GO:0051082">
    <property type="term" value="F:unfolded protein binding"/>
    <property type="evidence" value="ECO:0007669"/>
    <property type="project" value="TreeGrafter"/>
</dbReference>
<dbReference type="PANTHER" id="PTHR43096:SF52">
    <property type="entry name" value="DNAJ HOMOLOG 1, MITOCHONDRIAL-RELATED"/>
    <property type="match status" value="1"/>
</dbReference>
<dbReference type="InterPro" id="IPR018253">
    <property type="entry name" value="DnaJ_domain_CS"/>
</dbReference>
<dbReference type="GO" id="GO:0005737">
    <property type="term" value="C:cytoplasm"/>
    <property type="evidence" value="ECO:0007669"/>
    <property type="project" value="TreeGrafter"/>
</dbReference>
<dbReference type="GO" id="GO:0042026">
    <property type="term" value="P:protein refolding"/>
    <property type="evidence" value="ECO:0007669"/>
    <property type="project" value="TreeGrafter"/>
</dbReference>
<dbReference type="AlphaFoldDB" id="T0ZFB3"/>
<evidence type="ECO:0000256" key="2">
    <source>
        <dbReference type="SAM" id="MobiDB-lite"/>
    </source>
</evidence>
<feature type="domain" description="J" evidence="3">
    <location>
        <begin position="1"/>
        <end position="60"/>
    </location>
</feature>
<gene>
    <name evidence="4" type="ORF">B2A_10068</name>
</gene>
<dbReference type="SUPFAM" id="SSF46565">
    <property type="entry name" value="Chaperone J-domain"/>
    <property type="match status" value="1"/>
</dbReference>
<protein>
    <submittedName>
        <fullName evidence="4">Heat shock protein DnaJ domain-containing protein</fullName>
    </submittedName>
</protein>
<dbReference type="EMBL" id="AUZZ01007266">
    <property type="protein sequence ID" value="EQD43002.1"/>
    <property type="molecule type" value="Genomic_DNA"/>
</dbReference>
<reference evidence="4" key="1">
    <citation type="submission" date="2013-08" db="EMBL/GenBank/DDBJ databases">
        <authorList>
            <person name="Mendez C."/>
            <person name="Richter M."/>
            <person name="Ferrer M."/>
            <person name="Sanchez J."/>
        </authorList>
    </citation>
    <scope>NUCLEOTIDE SEQUENCE</scope>
</reference>
<name>T0ZFB3_9ZZZZ</name>
<dbReference type="PROSITE" id="PS50076">
    <property type="entry name" value="DNAJ_2"/>
    <property type="match status" value="1"/>
</dbReference>
<dbReference type="InterPro" id="IPR036869">
    <property type="entry name" value="J_dom_sf"/>
</dbReference>
<keyword evidence="1" id="KW-0143">Chaperone</keyword>
<dbReference type="PROSITE" id="PS00636">
    <property type="entry name" value="DNAJ_1"/>
    <property type="match status" value="1"/>
</dbReference>
<evidence type="ECO:0000313" key="4">
    <source>
        <dbReference type="EMBL" id="EQD43002.1"/>
    </source>
</evidence>
<evidence type="ECO:0000259" key="3">
    <source>
        <dbReference type="PROSITE" id="PS50076"/>
    </source>
</evidence>
<sequence length="157" mass="17216">LGVARTATAEEIKKSYRRLARKYHPDVSKEQDAERKFKEVQEAYEVLKDAEKRAAYDQLGSGWQSGQQFRPPPEWASGFEFGGGSRPQGAGGAHVFEEHGFSDFFASLFGGASPFAAAGGRAPHGGRDHHARIDLDLEEAFGGGTRTLELKRPELKP</sequence>
<feature type="region of interest" description="Disordered" evidence="2">
    <location>
        <begin position="61"/>
        <end position="94"/>
    </location>
</feature>
<dbReference type="SMART" id="SM00271">
    <property type="entry name" value="DnaJ"/>
    <property type="match status" value="1"/>
</dbReference>
<dbReference type="PRINTS" id="PR00625">
    <property type="entry name" value="JDOMAIN"/>
</dbReference>
<feature type="compositionally biased region" description="Gly residues" evidence="2">
    <location>
        <begin position="80"/>
        <end position="92"/>
    </location>
</feature>
<dbReference type="PANTHER" id="PTHR43096">
    <property type="entry name" value="DNAJ HOMOLOG 1, MITOCHONDRIAL-RELATED"/>
    <property type="match status" value="1"/>
</dbReference>
<dbReference type="CDD" id="cd06257">
    <property type="entry name" value="DnaJ"/>
    <property type="match status" value="1"/>
</dbReference>
<dbReference type="Gene3D" id="1.10.287.110">
    <property type="entry name" value="DnaJ domain"/>
    <property type="match status" value="1"/>
</dbReference>
<proteinExistence type="predicted"/>
<feature type="non-terminal residue" evidence="4">
    <location>
        <position position="1"/>
    </location>
</feature>
<keyword evidence="4" id="KW-0346">Stress response</keyword>
<organism evidence="4">
    <name type="scientific">mine drainage metagenome</name>
    <dbReference type="NCBI Taxonomy" id="410659"/>
    <lineage>
        <taxon>unclassified sequences</taxon>
        <taxon>metagenomes</taxon>
        <taxon>ecological metagenomes</taxon>
    </lineage>
</organism>
<reference evidence="4" key="2">
    <citation type="journal article" date="2014" name="ISME J.">
        <title>Microbial stratification in low pH oxic and suboxic macroscopic growths along an acid mine drainage.</title>
        <authorList>
            <person name="Mendez-Garcia C."/>
            <person name="Mesa V."/>
            <person name="Sprenger R.R."/>
            <person name="Richter M."/>
            <person name="Diez M.S."/>
            <person name="Solano J."/>
            <person name="Bargiela R."/>
            <person name="Golyshina O.V."/>
            <person name="Manteca A."/>
            <person name="Ramos J.L."/>
            <person name="Gallego J.R."/>
            <person name="Llorente I."/>
            <person name="Martins Dos Santos V.A."/>
            <person name="Jensen O.N."/>
            <person name="Pelaez A.I."/>
            <person name="Sanchez J."/>
            <person name="Ferrer M."/>
        </authorList>
    </citation>
    <scope>NUCLEOTIDE SEQUENCE</scope>
</reference>
<dbReference type="InterPro" id="IPR001623">
    <property type="entry name" value="DnaJ_domain"/>
</dbReference>
<accession>T0ZFB3</accession>
<feature type="non-terminal residue" evidence="4">
    <location>
        <position position="157"/>
    </location>
</feature>
<comment type="caution">
    <text evidence="4">The sequence shown here is derived from an EMBL/GenBank/DDBJ whole genome shotgun (WGS) entry which is preliminary data.</text>
</comment>
<evidence type="ECO:0000256" key="1">
    <source>
        <dbReference type="ARBA" id="ARBA00023186"/>
    </source>
</evidence>
<dbReference type="Pfam" id="PF00226">
    <property type="entry name" value="DnaJ"/>
    <property type="match status" value="1"/>
</dbReference>